<dbReference type="Pfam" id="PF03540">
    <property type="entry name" value="TAF10"/>
    <property type="match status" value="1"/>
</dbReference>
<feature type="non-terminal residue" evidence="7">
    <location>
        <position position="1"/>
    </location>
</feature>
<evidence type="ECO:0000256" key="4">
    <source>
        <dbReference type="ARBA" id="ARBA00023242"/>
    </source>
</evidence>
<evidence type="ECO:0000256" key="5">
    <source>
        <dbReference type="ARBA" id="ARBA00025730"/>
    </source>
</evidence>
<accession>A0A9P6VUB4</accession>
<comment type="subcellular location">
    <subcellularLocation>
        <location evidence="1">Nucleus</location>
    </subcellularLocation>
</comment>
<keyword evidence="4" id="KW-0539">Nucleus</keyword>
<evidence type="ECO:0000256" key="6">
    <source>
        <dbReference type="SAM" id="MobiDB-lite"/>
    </source>
</evidence>
<feature type="region of interest" description="Disordered" evidence="6">
    <location>
        <begin position="131"/>
        <end position="156"/>
    </location>
</feature>
<keyword evidence="8" id="KW-1185">Reference proteome</keyword>
<keyword evidence="3" id="KW-0804">Transcription</keyword>
<dbReference type="OrthoDB" id="154356at2759"/>
<dbReference type="GO" id="GO:0006367">
    <property type="term" value="P:transcription initiation at RNA polymerase II promoter"/>
    <property type="evidence" value="ECO:0007669"/>
    <property type="project" value="TreeGrafter"/>
</dbReference>
<dbReference type="EMBL" id="PUHQ01000162">
    <property type="protein sequence ID" value="KAG0654082.1"/>
    <property type="molecule type" value="Genomic_DNA"/>
</dbReference>
<dbReference type="GO" id="GO:0005669">
    <property type="term" value="C:transcription factor TFIID complex"/>
    <property type="evidence" value="ECO:0007669"/>
    <property type="project" value="TreeGrafter"/>
</dbReference>
<reference evidence="7 8" key="1">
    <citation type="submission" date="2020-11" db="EMBL/GenBank/DDBJ databases">
        <title>Kefir isolates.</title>
        <authorList>
            <person name="Marcisauskas S."/>
            <person name="Kim Y."/>
            <person name="Blasche S."/>
        </authorList>
    </citation>
    <scope>NUCLEOTIDE SEQUENCE [LARGE SCALE GENOMIC DNA]</scope>
    <source>
        <strain evidence="7 8">KR</strain>
    </source>
</reference>
<comment type="similarity">
    <text evidence="5">Belongs to the TAF10 family.</text>
</comment>
<dbReference type="PRINTS" id="PR01443">
    <property type="entry name" value="TFIID30KDSUB"/>
</dbReference>
<dbReference type="PANTHER" id="PTHR21242:SF0">
    <property type="entry name" value="TRANSCRIPTION INITIATION FACTOR TFIID SUBUNIT 10"/>
    <property type="match status" value="1"/>
</dbReference>
<keyword evidence="2" id="KW-0805">Transcription regulation</keyword>
<name>A0A9P6VUB4_RHOMI</name>
<dbReference type="AlphaFoldDB" id="A0A9P6VUB4"/>
<evidence type="ECO:0000313" key="8">
    <source>
        <dbReference type="Proteomes" id="UP000777482"/>
    </source>
</evidence>
<organism evidence="7 8">
    <name type="scientific">Rhodotorula mucilaginosa</name>
    <name type="common">Yeast</name>
    <name type="synonym">Rhodotorula rubra</name>
    <dbReference type="NCBI Taxonomy" id="5537"/>
    <lineage>
        <taxon>Eukaryota</taxon>
        <taxon>Fungi</taxon>
        <taxon>Dikarya</taxon>
        <taxon>Basidiomycota</taxon>
        <taxon>Pucciniomycotina</taxon>
        <taxon>Microbotryomycetes</taxon>
        <taxon>Sporidiobolales</taxon>
        <taxon>Sporidiobolaceae</taxon>
        <taxon>Rhodotorula</taxon>
    </lineage>
</organism>
<feature type="region of interest" description="Disordered" evidence="6">
    <location>
        <begin position="1"/>
        <end position="40"/>
    </location>
</feature>
<proteinExistence type="inferred from homology"/>
<comment type="caution">
    <text evidence="7">The sequence shown here is derived from an EMBL/GenBank/DDBJ whole genome shotgun (WGS) entry which is preliminary data.</text>
</comment>
<sequence length="156" mass="16614">MNPNDLFLRAYANKASDPAATSTDAPGGGGGGGGDPTPEQLSLLFKLDQQHNRQQRAQRDHDQQDAQLAQLLDQMDDYKPIIPDEVTDYYLQRAGFDTNDVRVKRLVGLAAQRFISSIASDAFQYARARTAAGPDGGRTTATATAAPSTATTSAAS</sequence>
<evidence type="ECO:0000313" key="7">
    <source>
        <dbReference type="EMBL" id="KAG0654082.1"/>
    </source>
</evidence>
<evidence type="ECO:0000256" key="2">
    <source>
        <dbReference type="ARBA" id="ARBA00023015"/>
    </source>
</evidence>
<dbReference type="Proteomes" id="UP000777482">
    <property type="component" value="Unassembled WGS sequence"/>
</dbReference>
<evidence type="ECO:0000256" key="1">
    <source>
        <dbReference type="ARBA" id="ARBA00004123"/>
    </source>
</evidence>
<dbReference type="GO" id="GO:1990841">
    <property type="term" value="F:promoter-specific chromatin binding"/>
    <property type="evidence" value="ECO:0007669"/>
    <property type="project" value="TreeGrafter"/>
</dbReference>
<dbReference type="GO" id="GO:0016251">
    <property type="term" value="F:RNA polymerase II general transcription initiation factor activity"/>
    <property type="evidence" value="ECO:0007669"/>
    <property type="project" value="TreeGrafter"/>
</dbReference>
<gene>
    <name evidence="7" type="primary">TAF10</name>
    <name evidence="7" type="ORF">C6P46_001977</name>
</gene>
<dbReference type="GO" id="GO:0000124">
    <property type="term" value="C:SAGA complex"/>
    <property type="evidence" value="ECO:0007669"/>
    <property type="project" value="TreeGrafter"/>
</dbReference>
<protein>
    <submittedName>
        <fullName evidence="7">Transcription initiation factor TFIID subunit 10</fullName>
    </submittedName>
</protein>
<feature type="compositionally biased region" description="Gly residues" evidence="6">
    <location>
        <begin position="26"/>
        <end position="35"/>
    </location>
</feature>
<dbReference type="CDD" id="cd07982">
    <property type="entry name" value="HFD_TAF10"/>
    <property type="match status" value="1"/>
</dbReference>
<dbReference type="InterPro" id="IPR003923">
    <property type="entry name" value="TAF10"/>
</dbReference>
<evidence type="ECO:0000256" key="3">
    <source>
        <dbReference type="ARBA" id="ARBA00023163"/>
    </source>
</evidence>
<dbReference type="PANTHER" id="PTHR21242">
    <property type="entry name" value="TRANSCRIPTION INITIATION FACTOR TFIID SUBUNIT 10"/>
    <property type="match status" value="1"/>
</dbReference>